<dbReference type="AlphaFoldDB" id="A0AB39P5Y3"/>
<sequence length="652" mass="72788">MSAADASEPIDPRRVFALVVGIESYGISPTWDLPGAARDAVRFADWLTGTGGVPEDQVHLLLAPLERTRADLPARTYRAPSKDQVEQLLFKELPDCDGDLLWIYWAGHGHLDHAHRMLLPYADATRDWTTHLNLEATLRWWKSAGPADGRFRRQIAIGDACRVDARAARKLTFGNNGYGARPPDPRRRQFTLYASHAGELAQNLADRGAGQFTDTLMRRLNGTTLEQSVHGLVGIARSVQADLRELRARGLAWQHPQFVIDRDWSGSTILGDRWTDPDTAGPGAPCLDQRAWDELAPLLRDSEVPAYTYDAYRWAFEITGCAFPAHRGLPSGGLTGIAHDLDARQGRRPDMPLTLPFVRHLAARSADPEWAREAAAWVQTTRSRLGAAPVPVPPRPDPEVVGLHLRLEQDAEHDGVHWARMWLHRDGRFEAVGESDRPLTMAEIQQELARYLVTGAAQEVRRIEFHLPFRLLDEEFECWRLPIGRRGRPVELGCHFEVVVRCPDERDGVAGALWHRKWQWFKAHGGNDPKAVVELADEAVSEALGTVLQTAEPPVCVLADVSRRRLLDALDAVLDAGVPIAVWRRRGHGRGGLAAELADEKASLDVRQLPSLLRKSRIPRPDTSAEGACRSPYPLALMWDDPERVPERRPLS</sequence>
<reference evidence="2" key="1">
    <citation type="submission" date="2024-07" db="EMBL/GenBank/DDBJ databases">
        <authorList>
            <person name="Yu S.T."/>
        </authorList>
    </citation>
    <scope>NUCLEOTIDE SEQUENCE</scope>
    <source>
        <strain evidence="2">R21</strain>
    </source>
</reference>
<proteinExistence type="predicted"/>
<protein>
    <recommendedName>
        <fullName evidence="1">vWA-MoxR associated protein C-terminal domain-containing protein</fullName>
    </recommendedName>
</protein>
<feature type="domain" description="vWA-MoxR associated protein C-terminal" evidence="1">
    <location>
        <begin position="417"/>
        <end position="642"/>
    </location>
</feature>
<accession>A0AB39P5Y3</accession>
<dbReference type="Gene3D" id="3.40.50.1460">
    <property type="match status" value="1"/>
</dbReference>
<dbReference type="Pfam" id="PF20028">
    <property type="entry name" value="VMAP-C"/>
    <property type="match status" value="1"/>
</dbReference>
<dbReference type="EMBL" id="CP163435">
    <property type="protein sequence ID" value="XDQ24503.1"/>
    <property type="molecule type" value="Genomic_DNA"/>
</dbReference>
<name>A0AB39P5Y3_9ACTN</name>
<dbReference type="RefSeq" id="WP_369231207.1">
    <property type="nucleotide sequence ID" value="NZ_CP163435.1"/>
</dbReference>
<dbReference type="InterPro" id="IPR045450">
    <property type="entry name" value="VMAP_C"/>
</dbReference>
<organism evidence="2">
    <name type="scientific">Streptomyces sp. R21</name>
    <dbReference type="NCBI Taxonomy" id="3238627"/>
    <lineage>
        <taxon>Bacteria</taxon>
        <taxon>Bacillati</taxon>
        <taxon>Actinomycetota</taxon>
        <taxon>Actinomycetes</taxon>
        <taxon>Kitasatosporales</taxon>
        <taxon>Streptomycetaceae</taxon>
        <taxon>Streptomyces</taxon>
    </lineage>
</organism>
<gene>
    <name evidence="2" type="ORF">AB5J56_07295</name>
</gene>
<evidence type="ECO:0000313" key="2">
    <source>
        <dbReference type="EMBL" id="XDQ24503.1"/>
    </source>
</evidence>
<evidence type="ECO:0000259" key="1">
    <source>
        <dbReference type="Pfam" id="PF20028"/>
    </source>
</evidence>